<feature type="transmembrane region" description="Helical" evidence="1">
    <location>
        <begin position="6"/>
        <end position="28"/>
    </location>
</feature>
<keyword evidence="1" id="KW-0812">Transmembrane</keyword>
<sequence>MNLKVLPLFSALMYLLKVATNLMLITIVKPFTTMAI</sequence>
<proteinExistence type="predicted"/>
<reference evidence="2" key="1">
    <citation type="submission" date="2013-11" db="EMBL/GenBank/DDBJ databases">
        <title>Microbial diversity, functional groups and degradation webs in Northern and Southern Mediterranean and Red Sea marine crude oil polluted sites.</title>
        <authorList>
            <person name="Daffonchio D."/>
            <person name="Mapelli F."/>
            <person name="Ferrer M."/>
            <person name="Richter M."/>
            <person name="Cherif A."/>
            <person name="Malkawi H.I."/>
            <person name="Yakimov M.M."/>
            <person name="Abdel-Fattah Y.R."/>
            <person name="Blaghen M."/>
            <person name="Golyshin P.N."/>
            <person name="Kalogerakis N."/>
            <person name="Boon N."/>
            <person name="Magagnini M."/>
            <person name="Fava F."/>
        </authorList>
    </citation>
    <scope>NUCLEOTIDE SEQUENCE</scope>
</reference>
<gene>
    <name evidence="2" type="ORF">MGSAQ_002301</name>
</gene>
<name>A0A1B6NRW0_9ZZZZ</name>
<accession>A0A1B6NRW0</accession>
<protein>
    <submittedName>
        <fullName evidence="2">Uncharacterized protein</fullName>
    </submittedName>
</protein>
<dbReference type="EMBL" id="AYSL01001302">
    <property type="protein sequence ID" value="KTF06204.1"/>
    <property type="molecule type" value="Genomic_DNA"/>
</dbReference>
<evidence type="ECO:0000256" key="1">
    <source>
        <dbReference type="SAM" id="Phobius"/>
    </source>
</evidence>
<organism evidence="2">
    <name type="scientific">marine sediment metagenome</name>
    <dbReference type="NCBI Taxonomy" id="412755"/>
    <lineage>
        <taxon>unclassified sequences</taxon>
        <taxon>metagenomes</taxon>
        <taxon>ecological metagenomes</taxon>
    </lineage>
</organism>
<comment type="caution">
    <text evidence="2">The sequence shown here is derived from an EMBL/GenBank/DDBJ whole genome shotgun (WGS) entry which is preliminary data.</text>
</comment>
<evidence type="ECO:0000313" key="2">
    <source>
        <dbReference type="EMBL" id="KTF06204.1"/>
    </source>
</evidence>
<keyword evidence="1" id="KW-0472">Membrane</keyword>
<dbReference type="AlphaFoldDB" id="A0A1B6NRW0"/>
<keyword evidence="1" id="KW-1133">Transmembrane helix</keyword>